<feature type="region of interest" description="Disordered" evidence="1">
    <location>
        <begin position="166"/>
        <end position="206"/>
    </location>
</feature>
<dbReference type="GeneID" id="28984938"/>
<name>A0A0J0XE45_9TREE</name>
<dbReference type="AlphaFoldDB" id="A0A0J0XE45"/>
<dbReference type="RefSeq" id="XP_018275862.1">
    <property type="nucleotide sequence ID" value="XM_018424335.1"/>
</dbReference>
<sequence>MWRNAITTFSTCFLLGTTFTHWIADHNVLWRSPLTPAALEQSIRYYALVGSGAPALGWVYLGIGLASSLAALTKLVTGWRGQSGEVLFDGASLLLIVSVAYNQATEVFPTLLAIPSPLPLNLTEHEMFGPLATAVRDLANDNIITAVMLTGVMFLQAGRYYASRGEAEGDGPEMMPDSTLTSGASSSVPSPATTPKPLSERHATPFRELTEAEAMEIASLDGAKHAHARRAAPRRK</sequence>
<proteinExistence type="predicted"/>
<dbReference type="Pfam" id="PF08229">
    <property type="entry name" value="SHR3_chaperone"/>
    <property type="match status" value="1"/>
</dbReference>
<dbReference type="GO" id="GO:0006888">
    <property type="term" value="P:endoplasmic reticulum to Golgi vesicle-mediated transport"/>
    <property type="evidence" value="ECO:0007669"/>
    <property type="project" value="TreeGrafter"/>
</dbReference>
<dbReference type="Proteomes" id="UP000053611">
    <property type="component" value="Unassembled WGS sequence"/>
</dbReference>
<dbReference type="GO" id="GO:0005789">
    <property type="term" value="C:endoplasmic reticulum membrane"/>
    <property type="evidence" value="ECO:0007669"/>
    <property type="project" value="TreeGrafter"/>
</dbReference>
<organism evidence="3 4">
    <name type="scientific">Cutaneotrichosporon oleaginosum</name>
    <dbReference type="NCBI Taxonomy" id="879819"/>
    <lineage>
        <taxon>Eukaryota</taxon>
        <taxon>Fungi</taxon>
        <taxon>Dikarya</taxon>
        <taxon>Basidiomycota</taxon>
        <taxon>Agaricomycotina</taxon>
        <taxon>Tremellomycetes</taxon>
        <taxon>Trichosporonales</taxon>
        <taxon>Trichosporonaceae</taxon>
        <taxon>Cutaneotrichosporon</taxon>
    </lineage>
</organism>
<evidence type="ECO:0000313" key="4">
    <source>
        <dbReference type="Proteomes" id="UP000053611"/>
    </source>
</evidence>
<feature type="compositionally biased region" description="Low complexity" evidence="1">
    <location>
        <begin position="176"/>
        <end position="195"/>
    </location>
</feature>
<dbReference type="InterPro" id="IPR013248">
    <property type="entry name" value="Psh3/Shr3"/>
</dbReference>
<dbReference type="SMART" id="SM00786">
    <property type="entry name" value="SHR3_chaperone"/>
    <property type="match status" value="1"/>
</dbReference>
<dbReference type="GO" id="GO:0051082">
    <property type="term" value="F:unfolded protein binding"/>
    <property type="evidence" value="ECO:0007669"/>
    <property type="project" value="TreeGrafter"/>
</dbReference>
<evidence type="ECO:0000256" key="2">
    <source>
        <dbReference type="SAM" id="Phobius"/>
    </source>
</evidence>
<evidence type="ECO:0000256" key="1">
    <source>
        <dbReference type="SAM" id="MobiDB-lite"/>
    </source>
</evidence>
<keyword evidence="2" id="KW-0812">Transmembrane</keyword>
<feature type="region of interest" description="Disordered" evidence="1">
    <location>
        <begin position="217"/>
        <end position="236"/>
    </location>
</feature>
<dbReference type="OrthoDB" id="5229808at2759"/>
<dbReference type="EMBL" id="KQ087261">
    <property type="protein sequence ID" value="KLT39371.1"/>
    <property type="molecule type" value="Genomic_DNA"/>
</dbReference>
<evidence type="ECO:0000313" key="3">
    <source>
        <dbReference type="EMBL" id="KLT39371.1"/>
    </source>
</evidence>
<feature type="transmembrane region" description="Helical" evidence="2">
    <location>
        <begin position="44"/>
        <end position="72"/>
    </location>
</feature>
<feature type="compositionally biased region" description="Basic residues" evidence="1">
    <location>
        <begin position="225"/>
        <end position="236"/>
    </location>
</feature>
<keyword evidence="2" id="KW-0472">Membrane</keyword>
<protein>
    <recommendedName>
        <fullName evidence="5">Shr3 amino acid permease chaperone</fullName>
    </recommendedName>
</protein>
<accession>A0A0J0XE45</accession>
<reference evidence="3 4" key="1">
    <citation type="submission" date="2015-03" db="EMBL/GenBank/DDBJ databases">
        <title>Genomics and transcriptomics of the oil-accumulating basidiomycete yeast T. oleaginosus allow insights into substrate utilization and the diverse evolutionary trajectories of mating systems in fungi.</title>
        <authorList>
            <consortium name="DOE Joint Genome Institute"/>
            <person name="Kourist R."/>
            <person name="Kracht O."/>
            <person name="Bracharz F."/>
            <person name="Lipzen A."/>
            <person name="Nolan M."/>
            <person name="Ohm R."/>
            <person name="Grigoriev I."/>
            <person name="Sun S."/>
            <person name="Heitman J."/>
            <person name="Bruck T."/>
            <person name="Nowrousian M."/>
        </authorList>
    </citation>
    <scope>NUCLEOTIDE SEQUENCE [LARGE SCALE GENOMIC DNA]</scope>
    <source>
        <strain evidence="3 4">IBC0246</strain>
    </source>
</reference>
<dbReference type="PANTHER" id="PTHR28228">
    <property type="entry name" value="SECRETORY COMPONENT PROTEIN SHR3"/>
    <property type="match status" value="1"/>
</dbReference>
<keyword evidence="4" id="KW-1185">Reference proteome</keyword>
<evidence type="ECO:0008006" key="5">
    <source>
        <dbReference type="Google" id="ProtNLM"/>
    </source>
</evidence>
<gene>
    <name evidence="3" type="ORF">CC85DRAFT_288626</name>
</gene>
<keyword evidence="2" id="KW-1133">Transmembrane helix</keyword>
<dbReference type="PANTHER" id="PTHR28228:SF1">
    <property type="entry name" value="SECRETORY COMPONENT PROTEIN SHR3"/>
    <property type="match status" value="1"/>
</dbReference>